<feature type="compositionally biased region" description="Low complexity" evidence="10">
    <location>
        <begin position="20"/>
        <end position="36"/>
    </location>
</feature>
<feature type="compositionally biased region" description="Pro residues" evidence="10">
    <location>
        <begin position="54"/>
        <end position="63"/>
    </location>
</feature>
<feature type="compositionally biased region" description="Low complexity" evidence="10">
    <location>
        <begin position="209"/>
        <end position="224"/>
    </location>
</feature>
<dbReference type="InterPro" id="IPR003851">
    <property type="entry name" value="Znf_Dof"/>
</dbReference>
<dbReference type="EMBL" id="OZ034820">
    <property type="protein sequence ID" value="CAL1400488.1"/>
    <property type="molecule type" value="Genomic_DNA"/>
</dbReference>
<feature type="region of interest" description="Disordered" evidence="10">
    <location>
        <begin position="13"/>
        <end position="80"/>
    </location>
</feature>
<dbReference type="GO" id="GO:0005634">
    <property type="term" value="C:nucleus"/>
    <property type="evidence" value="ECO:0007669"/>
    <property type="project" value="UniProtKB-SubCell"/>
</dbReference>
<evidence type="ECO:0000256" key="5">
    <source>
        <dbReference type="ARBA" id="ARBA00023125"/>
    </source>
</evidence>
<dbReference type="GO" id="GO:0008270">
    <property type="term" value="F:zinc ion binding"/>
    <property type="evidence" value="ECO:0007669"/>
    <property type="project" value="UniProtKB-KW"/>
</dbReference>
<evidence type="ECO:0000256" key="1">
    <source>
        <dbReference type="ARBA" id="ARBA00022723"/>
    </source>
</evidence>
<gene>
    <name evidence="12" type="ORF">LTRI10_LOCUS40614</name>
</gene>
<evidence type="ECO:0000256" key="8">
    <source>
        <dbReference type="PROSITE-ProRule" id="PRU00071"/>
    </source>
</evidence>
<feature type="region of interest" description="Disordered" evidence="10">
    <location>
        <begin position="330"/>
        <end position="356"/>
    </location>
</feature>
<feature type="compositionally biased region" description="Basic residues" evidence="10">
    <location>
        <begin position="148"/>
        <end position="159"/>
    </location>
</feature>
<dbReference type="InterPro" id="IPR045174">
    <property type="entry name" value="Dof"/>
</dbReference>
<reference evidence="12 13" key="1">
    <citation type="submission" date="2024-04" db="EMBL/GenBank/DDBJ databases">
        <authorList>
            <person name="Fracassetti M."/>
        </authorList>
    </citation>
    <scope>NUCLEOTIDE SEQUENCE [LARGE SCALE GENOMIC DNA]</scope>
</reference>
<evidence type="ECO:0000256" key="3">
    <source>
        <dbReference type="ARBA" id="ARBA00022833"/>
    </source>
</evidence>
<evidence type="ECO:0000313" key="12">
    <source>
        <dbReference type="EMBL" id="CAL1400488.1"/>
    </source>
</evidence>
<evidence type="ECO:0000313" key="13">
    <source>
        <dbReference type="Proteomes" id="UP001497516"/>
    </source>
</evidence>
<keyword evidence="3 9" id="KW-0862">Zinc</keyword>
<sequence length="372" mass="39205">MVFSSIPVYLDPPNWHHHQQQPNQLVPPQAAASSASYEANSTHQHHQQQQHLLPPLPPPPPLPDGGGGGGGGGLGSIRPGSMADRARMAKIPQPEPGLKCPRCESTNTKFCYFNNYSLTQPRHFCKTCRRYWTRGGALRNVPVGGGCRRNKKTSSKPHKNSSSASSAGGGGASTSSAGGMMGHLPHHHHHQLPPPPPFMSSHLHGLSQFGVGSNGSSSNNNNSLGLNFGSGSGAMGMFHMGVSSSSSSQQHDSAAMVQQFPFFEAAAGPPGNLYGSSFHEDDVDSNNANGQRQQLIRALTAGSSSRVNLNPSQHDHDDELAPVKPELAMSHGLNLSRPPPPFADPDGSQYWGGGGGGNAVSWTDLTGLNSHN</sequence>
<dbReference type="PROSITE" id="PS50884">
    <property type="entry name" value="ZF_DOF_2"/>
    <property type="match status" value="1"/>
</dbReference>
<comment type="function">
    <text evidence="9">Transcription factor that binds specifically to a 5'-AA[AG]G-3' consensus core sequence.</text>
</comment>
<keyword evidence="2 8" id="KW-0863">Zinc-finger</keyword>
<keyword evidence="7 8" id="KW-0539">Nucleus</keyword>
<evidence type="ECO:0000256" key="10">
    <source>
        <dbReference type="SAM" id="MobiDB-lite"/>
    </source>
</evidence>
<protein>
    <recommendedName>
        <fullName evidence="9">Dof zinc finger protein</fullName>
    </recommendedName>
</protein>
<evidence type="ECO:0000256" key="4">
    <source>
        <dbReference type="ARBA" id="ARBA00023015"/>
    </source>
</evidence>
<evidence type="ECO:0000259" key="11">
    <source>
        <dbReference type="PROSITE" id="PS50884"/>
    </source>
</evidence>
<keyword evidence="5 8" id="KW-0238">DNA-binding</keyword>
<dbReference type="AlphaFoldDB" id="A0AAV2FQ79"/>
<evidence type="ECO:0000256" key="6">
    <source>
        <dbReference type="ARBA" id="ARBA00023163"/>
    </source>
</evidence>
<comment type="subcellular location">
    <subcellularLocation>
        <location evidence="8 9">Nucleus</location>
    </subcellularLocation>
</comment>
<dbReference type="GO" id="GO:0003700">
    <property type="term" value="F:DNA-binding transcription factor activity"/>
    <property type="evidence" value="ECO:0007669"/>
    <property type="project" value="UniProtKB-UniRule"/>
</dbReference>
<feature type="region of interest" description="Disordered" evidence="10">
    <location>
        <begin position="139"/>
        <end position="224"/>
    </location>
</feature>
<keyword evidence="6 9" id="KW-0804">Transcription</keyword>
<feature type="domain" description="Dof-type" evidence="11">
    <location>
        <begin position="98"/>
        <end position="152"/>
    </location>
</feature>
<evidence type="ECO:0000256" key="9">
    <source>
        <dbReference type="RuleBase" id="RU369094"/>
    </source>
</evidence>
<dbReference type="PANTHER" id="PTHR31992">
    <property type="entry name" value="DOF ZINC FINGER PROTEIN DOF1.4-RELATED"/>
    <property type="match status" value="1"/>
</dbReference>
<keyword evidence="4 9" id="KW-0805">Transcription regulation</keyword>
<feature type="compositionally biased region" description="Gly residues" evidence="10">
    <location>
        <begin position="64"/>
        <end position="75"/>
    </location>
</feature>
<organism evidence="12 13">
    <name type="scientific">Linum trigynum</name>
    <dbReference type="NCBI Taxonomy" id="586398"/>
    <lineage>
        <taxon>Eukaryota</taxon>
        <taxon>Viridiplantae</taxon>
        <taxon>Streptophyta</taxon>
        <taxon>Embryophyta</taxon>
        <taxon>Tracheophyta</taxon>
        <taxon>Spermatophyta</taxon>
        <taxon>Magnoliopsida</taxon>
        <taxon>eudicotyledons</taxon>
        <taxon>Gunneridae</taxon>
        <taxon>Pentapetalae</taxon>
        <taxon>rosids</taxon>
        <taxon>fabids</taxon>
        <taxon>Malpighiales</taxon>
        <taxon>Linaceae</taxon>
        <taxon>Linum</taxon>
    </lineage>
</organism>
<dbReference type="Proteomes" id="UP001497516">
    <property type="component" value="Chromosome 7"/>
</dbReference>
<dbReference type="Pfam" id="PF02701">
    <property type="entry name" value="Zn_ribbon_Dof"/>
    <property type="match status" value="1"/>
</dbReference>
<dbReference type="PANTHER" id="PTHR31992:SF193">
    <property type="entry name" value="DOF ZINC FINGER PROTEIN DOF3.6"/>
    <property type="match status" value="1"/>
</dbReference>
<evidence type="ECO:0000256" key="2">
    <source>
        <dbReference type="ARBA" id="ARBA00022771"/>
    </source>
</evidence>
<dbReference type="GO" id="GO:0003677">
    <property type="term" value="F:DNA binding"/>
    <property type="evidence" value="ECO:0007669"/>
    <property type="project" value="UniProtKB-UniRule"/>
</dbReference>
<proteinExistence type="predicted"/>
<name>A0AAV2FQ79_9ROSI</name>
<keyword evidence="13" id="KW-1185">Reference proteome</keyword>
<dbReference type="PROSITE" id="PS01361">
    <property type="entry name" value="ZF_DOF_1"/>
    <property type="match status" value="1"/>
</dbReference>
<accession>A0AAV2FQ79</accession>
<keyword evidence="1 9" id="KW-0479">Metal-binding</keyword>
<evidence type="ECO:0000256" key="7">
    <source>
        <dbReference type="ARBA" id="ARBA00023242"/>
    </source>
</evidence>